<feature type="compositionally biased region" description="Basic and acidic residues" evidence="4">
    <location>
        <begin position="16"/>
        <end position="33"/>
    </location>
</feature>
<reference evidence="6 7" key="1">
    <citation type="journal article" date="2024" name="IMA Fungus">
        <title>Apiospora arundinis, a panoply of carbohydrate-active enzymes and secondary metabolites.</title>
        <authorList>
            <person name="Sorensen T."/>
            <person name="Petersen C."/>
            <person name="Muurmann A.T."/>
            <person name="Christiansen J.V."/>
            <person name="Brundto M.L."/>
            <person name="Overgaard C.K."/>
            <person name="Boysen A.T."/>
            <person name="Wollenberg R.D."/>
            <person name="Larsen T.O."/>
            <person name="Sorensen J.L."/>
            <person name="Nielsen K.L."/>
            <person name="Sondergaard T.E."/>
        </authorList>
    </citation>
    <scope>NUCLEOTIDE SEQUENCE [LARGE SCALE GENOMIC DNA]</scope>
    <source>
        <strain evidence="6 7">AAU 773</strain>
    </source>
</reference>
<evidence type="ECO:0000256" key="3">
    <source>
        <dbReference type="ARBA" id="ARBA00023002"/>
    </source>
</evidence>
<evidence type="ECO:0000256" key="2">
    <source>
        <dbReference type="ARBA" id="ARBA00022857"/>
    </source>
</evidence>
<keyword evidence="7" id="KW-1185">Reference proteome</keyword>
<dbReference type="PANTHER" id="PTHR43364">
    <property type="entry name" value="NADH-SPECIFIC METHYLGLYOXAL REDUCTASE-RELATED"/>
    <property type="match status" value="1"/>
</dbReference>
<keyword evidence="3" id="KW-0560">Oxidoreductase</keyword>
<dbReference type="Gene3D" id="3.20.20.100">
    <property type="entry name" value="NADP-dependent oxidoreductase domain"/>
    <property type="match status" value="1"/>
</dbReference>
<organism evidence="6 7">
    <name type="scientific">Apiospora arundinis</name>
    <dbReference type="NCBI Taxonomy" id="335852"/>
    <lineage>
        <taxon>Eukaryota</taxon>
        <taxon>Fungi</taxon>
        <taxon>Dikarya</taxon>
        <taxon>Ascomycota</taxon>
        <taxon>Pezizomycotina</taxon>
        <taxon>Sordariomycetes</taxon>
        <taxon>Xylariomycetidae</taxon>
        <taxon>Amphisphaeriales</taxon>
        <taxon>Apiosporaceae</taxon>
        <taxon>Apiospora</taxon>
    </lineage>
</organism>
<evidence type="ECO:0000259" key="5">
    <source>
        <dbReference type="Pfam" id="PF00248"/>
    </source>
</evidence>
<dbReference type="SUPFAM" id="SSF51430">
    <property type="entry name" value="NAD(P)-linked oxidoreductase"/>
    <property type="match status" value="1"/>
</dbReference>
<dbReference type="InterPro" id="IPR050523">
    <property type="entry name" value="AKR_Detox_Biosynth"/>
</dbReference>
<proteinExistence type="inferred from homology"/>
<feature type="region of interest" description="Disordered" evidence="4">
    <location>
        <begin position="1"/>
        <end position="46"/>
    </location>
</feature>
<keyword evidence="2" id="KW-0521">NADP</keyword>
<dbReference type="CDD" id="cd19079">
    <property type="entry name" value="AKR_EcYajO-like"/>
    <property type="match status" value="1"/>
</dbReference>
<dbReference type="InterPro" id="IPR036812">
    <property type="entry name" value="NAD(P)_OxRdtase_dom_sf"/>
</dbReference>
<evidence type="ECO:0000256" key="4">
    <source>
        <dbReference type="SAM" id="MobiDB-lite"/>
    </source>
</evidence>
<gene>
    <name evidence="6" type="ORF">PGQ11_013472</name>
</gene>
<evidence type="ECO:0000313" key="6">
    <source>
        <dbReference type="EMBL" id="KAK8850993.1"/>
    </source>
</evidence>
<dbReference type="PANTHER" id="PTHR43364:SF9">
    <property type="entry name" value="OXIDOREDUCTASE"/>
    <property type="match status" value="1"/>
</dbReference>
<dbReference type="Pfam" id="PF00248">
    <property type="entry name" value="Aldo_ket_red"/>
    <property type="match status" value="1"/>
</dbReference>
<evidence type="ECO:0000313" key="7">
    <source>
        <dbReference type="Proteomes" id="UP001390339"/>
    </source>
</evidence>
<dbReference type="Proteomes" id="UP001390339">
    <property type="component" value="Unassembled WGS sequence"/>
</dbReference>
<sequence length="411" mass="45459">MKNCPPLKTPGLLRLDTLDPKESSVRQNGKKESAATPESTIIPNASPVFESQEVPAALRASIASTKVEYRRVGRSGLRVSNPILGTLGIGNPDWMSWSLGEEEASQLLHAAYHRGINTWDTANAYSNGQTESIIGRAIKRFKLPRNKLVLMTKVGRILADTEHGDSSDFVAFLDHAVKDSKDYVNNYGLSRIAILNAVEQSLSRLQTSYIDVLHVHRFDCDTPIEETMSTLHGLVACGKVRYLAASSMWAFELAQMQCVAEIRGWTKFIAMQNHYSLLYREEEREMIKYCKRSGVGLLAWSPLAEGYLARPLNEPAVSGKRAARTSRFGLGSSDADVEIVGRVQSMADTRGVAMSQVALAWLHKRVDAVVVGINSIARMDEIVGARNVQLTDDEDAYLELPYKPKNIQGHV</sequence>
<protein>
    <submittedName>
        <fullName evidence="6">Aldo-keto reductase dtxS3</fullName>
    </submittedName>
</protein>
<comment type="caution">
    <text evidence="6">The sequence shown here is derived from an EMBL/GenBank/DDBJ whole genome shotgun (WGS) entry which is preliminary data.</text>
</comment>
<accession>A0ABR2HPT8</accession>
<dbReference type="EMBL" id="JAPCWZ010000009">
    <property type="protein sequence ID" value="KAK8850993.1"/>
    <property type="molecule type" value="Genomic_DNA"/>
</dbReference>
<feature type="domain" description="NADP-dependent oxidoreductase" evidence="5">
    <location>
        <begin position="84"/>
        <end position="398"/>
    </location>
</feature>
<comment type="similarity">
    <text evidence="1">Belongs to the aldo/keto reductase family.</text>
</comment>
<dbReference type="InterPro" id="IPR023210">
    <property type="entry name" value="NADP_OxRdtase_dom"/>
</dbReference>
<name>A0ABR2HPT8_9PEZI</name>
<evidence type="ECO:0000256" key="1">
    <source>
        <dbReference type="ARBA" id="ARBA00007905"/>
    </source>
</evidence>